<dbReference type="Proteomes" id="UP000183952">
    <property type="component" value="Unassembled WGS sequence"/>
</dbReference>
<dbReference type="AlphaFoldDB" id="A0A1M6KA79"/>
<reference evidence="6 7" key="1">
    <citation type="submission" date="2016-11" db="EMBL/GenBank/DDBJ databases">
        <authorList>
            <person name="Jaros S."/>
            <person name="Januszkiewicz K."/>
            <person name="Wedrychowicz H."/>
        </authorList>
    </citation>
    <scope>NUCLEOTIDE SEQUENCE [LARGE SCALE GENOMIC DNA]</scope>
    <source>
        <strain evidence="6 7">DSM 3090</strain>
    </source>
</reference>
<dbReference type="PRINTS" id="PR00778">
    <property type="entry name" value="HTHARSR"/>
</dbReference>
<name>A0A1M6KA79_9CLOT</name>
<accession>A0A1M6KA79</accession>
<dbReference type="InterPro" id="IPR036388">
    <property type="entry name" value="WH-like_DNA-bd_sf"/>
</dbReference>
<evidence type="ECO:0000313" key="7">
    <source>
        <dbReference type="Proteomes" id="UP000183952"/>
    </source>
</evidence>
<keyword evidence="1" id="KW-0805">Transcription regulation</keyword>
<protein>
    <submittedName>
        <fullName evidence="6">Transcriptional regulator, ArsR family</fullName>
    </submittedName>
</protein>
<keyword evidence="3" id="KW-0804">Transcription</keyword>
<dbReference type="OrthoDB" id="9794330at2"/>
<dbReference type="Gene3D" id="1.10.10.10">
    <property type="entry name" value="Winged helix-like DNA-binding domain superfamily/Winged helix DNA-binding domain"/>
    <property type="match status" value="1"/>
</dbReference>
<dbReference type="InterPro" id="IPR001845">
    <property type="entry name" value="HTH_ArsR_DNA-bd_dom"/>
</dbReference>
<evidence type="ECO:0000313" key="6">
    <source>
        <dbReference type="EMBL" id="SHJ55885.1"/>
    </source>
</evidence>
<dbReference type="InterPro" id="IPR018334">
    <property type="entry name" value="ArsR_HTH"/>
</dbReference>
<dbReference type="SUPFAM" id="SSF46785">
    <property type="entry name" value="Winged helix' DNA-binding domain"/>
    <property type="match status" value="1"/>
</dbReference>
<organism evidence="6 7">
    <name type="scientific">Hathewaya proteolytica DSM 3090</name>
    <dbReference type="NCBI Taxonomy" id="1121331"/>
    <lineage>
        <taxon>Bacteria</taxon>
        <taxon>Bacillati</taxon>
        <taxon>Bacillota</taxon>
        <taxon>Clostridia</taxon>
        <taxon>Eubacteriales</taxon>
        <taxon>Clostridiaceae</taxon>
        <taxon>Hathewaya</taxon>
    </lineage>
</organism>
<dbReference type="PROSITE" id="PS50987">
    <property type="entry name" value="HTH_ARSR_2"/>
    <property type="match status" value="1"/>
</dbReference>
<dbReference type="SMART" id="SM00418">
    <property type="entry name" value="HTH_ARSR"/>
    <property type="match status" value="1"/>
</dbReference>
<keyword evidence="2" id="KW-0238">DNA-binding</keyword>
<dbReference type="GO" id="GO:0003677">
    <property type="term" value="F:DNA binding"/>
    <property type="evidence" value="ECO:0007669"/>
    <property type="project" value="UniProtKB-KW"/>
</dbReference>
<dbReference type="EMBL" id="FRAD01000004">
    <property type="protein sequence ID" value="SHJ55885.1"/>
    <property type="molecule type" value="Genomic_DNA"/>
</dbReference>
<evidence type="ECO:0000256" key="2">
    <source>
        <dbReference type="ARBA" id="ARBA00023125"/>
    </source>
</evidence>
<gene>
    <name evidence="6" type="ORF">SAMN02745248_00396</name>
</gene>
<feature type="domain" description="HTH arsR-type" evidence="5">
    <location>
        <begin position="26"/>
        <end position="118"/>
    </location>
</feature>
<dbReference type="Pfam" id="PF01022">
    <property type="entry name" value="HTH_5"/>
    <property type="match status" value="1"/>
</dbReference>
<dbReference type="InterPro" id="IPR011991">
    <property type="entry name" value="ArsR-like_HTH"/>
</dbReference>
<keyword evidence="7" id="KW-1185">Reference proteome</keyword>
<sequence>MAKSEYTCDCTVIHQNVVDEVRDVMLTDYEYNRAAMFFKVLGEPTRFKIIWALSKREMCVCDIANLLNMTKSAVSHQLGSLRKADLVKFRRDGKTVYYSLADEHVEGMMHAGLEHVNE</sequence>
<dbReference type="CDD" id="cd00090">
    <property type="entry name" value="HTH_ARSR"/>
    <property type="match status" value="1"/>
</dbReference>
<dbReference type="RefSeq" id="WP_072901737.1">
    <property type="nucleotide sequence ID" value="NZ_FRAD01000004.1"/>
</dbReference>
<evidence type="ECO:0000256" key="1">
    <source>
        <dbReference type="ARBA" id="ARBA00023015"/>
    </source>
</evidence>
<dbReference type="NCBIfam" id="NF033788">
    <property type="entry name" value="HTH_metalloreg"/>
    <property type="match status" value="1"/>
</dbReference>
<dbReference type="STRING" id="1121331.SAMN02745248_00396"/>
<dbReference type="InterPro" id="IPR036390">
    <property type="entry name" value="WH_DNA-bd_sf"/>
</dbReference>
<dbReference type="GO" id="GO:0046686">
    <property type="term" value="P:response to cadmium ion"/>
    <property type="evidence" value="ECO:0007669"/>
    <property type="project" value="UniProtKB-KW"/>
</dbReference>
<dbReference type="PANTHER" id="PTHR43132">
    <property type="entry name" value="ARSENICAL RESISTANCE OPERON REPRESSOR ARSR-RELATED"/>
    <property type="match status" value="1"/>
</dbReference>
<dbReference type="PROSITE" id="PS00846">
    <property type="entry name" value="HTH_ARSR_1"/>
    <property type="match status" value="1"/>
</dbReference>
<dbReference type="GO" id="GO:0003700">
    <property type="term" value="F:DNA-binding transcription factor activity"/>
    <property type="evidence" value="ECO:0007669"/>
    <property type="project" value="InterPro"/>
</dbReference>
<evidence type="ECO:0000256" key="4">
    <source>
        <dbReference type="ARBA" id="ARBA00043263"/>
    </source>
</evidence>
<keyword evidence="4" id="KW-0105">Cadmium resistance</keyword>
<proteinExistence type="predicted"/>
<evidence type="ECO:0000259" key="5">
    <source>
        <dbReference type="PROSITE" id="PS50987"/>
    </source>
</evidence>
<dbReference type="InterPro" id="IPR051011">
    <property type="entry name" value="Metal_resp_trans_reg"/>
</dbReference>
<dbReference type="PANTHER" id="PTHR43132:SF6">
    <property type="entry name" value="HTH-TYPE TRANSCRIPTIONAL REPRESSOR CZRA"/>
    <property type="match status" value="1"/>
</dbReference>
<evidence type="ECO:0000256" key="3">
    <source>
        <dbReference type="ARBA" id="ARBA00023163"/>
    </source>
</evidence>